<evidence type="ECO:0000259" key="7">
    <source>
        <dbReference type="Pfam" id="PF01494"/>
    </source>
</evidence>
<dbReference type="PRINTS" id="PR00420">
    <property type="entry name" value="RNGMNOXGNASE"/>
</dbReference>
<sequence length="350" mass="39404">MASKDFKVIIAGGGIAGLMLANLLEKFGIDYVILEAYHEMAPQVGASIGILPNGSRVLDQLGLYDEIRKLIDSPPFTTSLCDSKGIAISQYHGIGDQMRGRHGYDVIFVDRQMILDVLWRNLKSKDRILVSKKVTRVSLESSGVRVETNDGESYSGDILVGADGIHSKVRSEMWRLADKLEPGYIPASEHTGMRTMFELYEVPRLTPQSECLPTVYKCIFGISLVENWQARTTQTNFGKQFSYLVISGPKSRVYWFLFVNMGKTHYGPDLPRFTKEDEAVLVKEHQNDRITGGFTFRDLYSAKISSVLTPLPEYVFEKWHFNRIITIGDAAHKVHAFPKYFGKPTIGSIH</sequence>
<dbReference type="InterPro" id="IPR002938">
    <property type="entry name" value="FAD-bd"/>
</dbReference>
<dbReference type="PANTHER" id="PTHR47356:SF2">
    <property type="entry name" value="FAD-BINDING DOMAIN-CONTAINING PROTEIN-RELATED"/>
    <property type="match status" value="1"/>
</dbReference>
<dbReference type="PANTHER" id="PTHR47356">
    <property type="entry name" value="FAD-DEPENDENT MONOOXYGENASE ASQG-RELATED"/>
    <property type="match status" value="1"/>
</dbReference>
<dbReference type="GO" id="GO:0004497">
    <property type="term" value="F:monooxygenase activity"/>
    <property type="evidence" value="ECO:0007669"/>
    <property type="project" value="UniProtKB-KW"/>
</dbReference>
<evidence type="ECO:0000313" key="8">
    <source>
        <dbReference type="EMBL" id="GKT46809.1"/>
    </source>
</evidence>
<keyword evidence="6 8" id="KW-0503">Monooxygenase</keyword>
<dbReference type="InterPro" id="IPR050562">
    <property type="entry name" value="FAD_mOase_fung"/>
</dbReference>
<dbReference type="GeneID" id="73327792"/>
<dbReference type="GO" id="GO:0071949">
    <property type="term" value="F:FAD binding"/>
    <property type="evidence" value="ECO:0007669"/>
    <property type="project" value="InterPro"/>
</dbReference>
<reference evidence="8 9" key="1">
    <citation type="submission" date="2022-03" db="EMBL/GenBank/DDBJ databases">
        <title>Genome data of Colletotrichum spp.</title>
        <authorList>
            <person name="Utami Y.D."/>
            <person name="Hiruma K."/>
        </authorList>
    </citation>
    <scope>NUCLEOTIDE SEQUENCE [LARGE SCALE GENOMIC DNA]</scope>
    <source>
        <strain evidence="8 9">MAFF 239500</strain>
    </source>
</reference>
<evidence type="ECO:0000256" key="1">
    <source>
        <dbReference type="ARBA" id="ARBA00001974"/>
    </source>
</evidence>
<evidence type="ECO:0000256" key="4">
    <source>
        <dbReference type="ARBA" id="ARBA00022827"/>
    </source>
</evidence>
<name>A0AA37LG37_9PEZI</name>
<gene>
    <name evidence="8" type="ORF">ColSpa_06990</name>
</gene>
<feature type="domain" description="FAD-binding" evidence="7">
    <location>
        <begin position="6"/>
        <end position="172"/>
    </location>
</feature>
<evidence type="ECO:0000256" key="5">
    <source>
        <dbReference type="ARBA" id="ARBA00023002"/>
    </source>
</evidence>
<organism evidence="8 9">
    <name type="scientific">Colletotrichum spaethianum</name>
    <dbReference type="NCBI Taxonomy" id="700344"/>
    <lineage>
        <taxon>Eukaryota</taxon>
        <taxon>Fungi</taxon>
        <taxon>Dikarya</taxon>
        <taxon>Ascomycota</taxon>
        <taxon>Pezizomycotina</taxon>
        <taxon>Sordariomycetes</taxon>
        <taxon>Hypocreomycetidae</taxon>
        <taxon>Glomerellales</taxon>
        <taxon>Glomerellaceae</taxon>
        <taxon>Colletotrichum</taxon>
        <taxon>Colletotrichum spaethianum species complex</taxon>
    </lineage>
</organism>
<keyword evidence="9" id="KW-1185">Reference proteome</keyword>
<keyword evidence="3" id="KW-0285">Flavoprotein</keyword>
<comment type="caution">
    <text evidence="8">The sequence shown here is derived from an EMBL/GenBank/DDBJ whole genome shotgun (WGS) entry which is preliminary data.</text>
</comment>
<keyword evidence="4" id="KW-0274">FAD</keyword>
<protein>
    <submittedName>
        <fullName evidence="8">FAD-dependent monooxygenase andE</fullName>
    </submittedName>
</protein>
<dbReference type="RefSeq" id="XP_049129159.1">
    <property type="nucleotide sequence ID" value="XM_049273202.1"/>
</dbReference>
<dbReference type="Pfam" id="PF01494">
    <property type="entry name" value="FAD_binding_3"/>
    <property type="match status" value="1"/>
</dbReference>
<comment type="cofactor">
    <cofactor evidence="1">
        <name>FAD</name>
        <dbReference type="ChEBI" id="CHEBI:57692"/>
    </cofactor>
</comment>
<accession>A0AA37LG37</accession>
<evidence type="ECO:0000313" key="9">
    <source>
        <dbReference type="Proteomes" id="UP001055115"/>
    </source>
</evidence>
<dbReference type="EMBL" id="BQXU01000017">
    <property type="protein sequence ID" value="GKT46809.1"/>
    <property type="molecule type" value="Genomic_DNA"/>
</dbReference>
<dbReference type="SUPFAM" id="SSF51905">
    <property type="entry name" value="FAD/NAD(P)-binding domain"/>
    <property type="match status" value="1"/>
</dbReference>
<evidence type="ECO:0000256" key="2">
    <source>
        <dbReference type="ARBA" id="ARBA00007992"/>
    </source>
</evidence>
<dbReference type="Gene3D" id="3.50.50.60">
    <property type="entry name" value="FAD/NAD(P)-binding domain"/>
    <property type="match status" value="1"/>
</dbReference>
<dbReference type="InterPro" id="IPR036188">
    <property type="entry name" value="FAD/NAD-bd_sf"/>
</dbReference>
<proteinExistence type="inferred from homology"/>
<dbReference type="Proteomes" id="UP001055115">
    <property type="component" value="Unassembled WGS sequence"/>
</dbReference>
<evidence type="ECO:0000256" key="3">
    <source>
        <dbReference type="ARBA" id="ARBA00022630"/>
    </source>
</evidence>
<keyword evidence="5" id="KW-0560">Oxidoreductase</keyword>
<evidence type="ECO:0000256" key="6">
    <source>
        <dbReference type="ARBA" id="ARBA00023033"/>
    </source>
</evidence>
<comment type="similarity">
    <text evidence="2">Belongs to the paxM FAD-dependent monooxygenase family.</text>
</comment>
<dbReference type="AlphaFoldDB" id="A0AA37LG37"/>